<dbReference type="GO" id="GO:0051539">
    <property type="term" value="F:4 iron, 4 sulfur cluster binding"/>
    <property type="evidence" value="ECO:0007669"/>
    <property type="project" value="UniProtKB-UniRule"/>
</dbReference>
<comment type="similarity">
    <text evidence="2 11">Belongs to the methylthiotransferase family. CDKAL1 subfamily.</text>
</comment>
<feature type="domain" description="MTTase N-terminal" evidence="13">
    <location>
        <begin position="29"/>
        <end position="136"/>
    </location>
</feature>
<evidence type="ECO:0000256" key="5">
    <source>
        <dbReference type="ARBA" id="ARBA00022691"/>
    </source>
</evidence>
<comment type="catalytic activity">
    <reaction evidence="10 11">
        <text>N(6)-L-threonylcarbamoyladenosine(37) in tRNA + (sulfur carrier)-SH + AH2 + 2 S-adenosyl-L-methionine = 2-methylsulfanyl-N(6)-L-threonylcarbamoyladenosine(37) in tRNA + (sulfur carrier)-H + 5'-deoxyadenosine + L-methionine + A + S-adenosyl-L-homocysteine + 2 H(+)</text>
        <dbReference type="Rhea" id="RHEA:37075"/>
        <dbReference type="Rhea" id="RHEA-COMP:10163"/>
        <dbReference type="Rhea" id="RHEA-COMP:11092"/>
        <dbReference type="Rhea" id="RHEA-COMP:14737"/>
        <dbReference type="Rhea" id="RHEA-COMP:14739"/>
        <dbReference type="ChEBI" id="CHEBI:13193"/>
        <dbReference type="ChEBI" id="CHEBI:15378"/>
        <dbReference type="ChEBI" id="CHEBI:17319"/>
        <dbReference type="ChEBI" id="CHEBI:17499"/>
        <dbReference type="ChEBI" id="CHEBI:29917"/>
        <dbReference type="ChEBI" id="CHEBI:57844"/>
        <dbReference type="ChEBI" id="CHEBI:57856"/>
        <dbReference type="ChEBI" id="CHEBI:59789"/>
        <dbReference type="ChEBI" id="CHEBI:64428"/>
        <dbReference type="ChEBI" id="CHEBI:74418"/>
        <dbReference type="ChEBI" id="CHEBI:74420"/>
        <dbReference type="EC" id="2.8.4.5"/>
    </reaction>
</comment>
<keyword evidence="4 11" id="KW-0808">Transferase</keyword>
<dbReference type="AlphaFoldDB" id="A0A8E7B1J4"/>
<dbReference type="InterPro" id="IPR006638">
    <property type="entry name" value="Elp3/MiaA/NifB-like_rSAM"/>
</dbReference>
<dbReference type="PROSITE" id="PS51449">
    <property type="entry name" value="MTTASE_N"/>
    <property type="match status" value="1"/>
</dbReference>
<keyword evidence="6 11" id="KW-0819">tRNA processing</keyword>
<keyword evidence="7 11" id="KW-0479">Metal-binding</keyword>
<dbReference type="Gene3D" id="3.40.50.12160">
    <property type="entry name" value="Methylthiotransferase, N-terminal domain"/>
    <property type="match status" value="1"/>
</dbReference>
<evidence type="ECO:0000256" key="9">
    <source>
        <dbReference type="ARBA" id="ARBA00023014"/>
    </source>
</evidence>
<evidence type="ECO:0000256" key="6">
    <source>
        <dbReference type="ARBA" id="ARBA00022694"/>
    </source>
</evidence>
<dbReference type="PANTHER" id="PTHR11918">
    <property type="entry name" value="RADICAL SAM PROTEINS"/>
    <property type="match status" value="1"/>
</dbReference>
<evidence type="ECO:0000256" key="3">
    <source>
        <dbReference type="ARBA" id="ARBA00022485"/>
    </source>
</evidence>
<dbReference type="InterPro" id="IPR002792">
    <property type="entry name" value="TRAM_dom"/>
</dbReference>
<dbReference type="SUPFAM" id="SSF102114">
    <property type="entry name" value="Radical SAM enzymes"/>
    <property type="match status" value="1"/>
</dbReference>
<dbReference type="EMBL" id="CP075546">
    <property type="protein sequence ID" value="QVV88758.1"/>
    <property type="molecule type" value="Genomic_DNA"/>
</dbReference>
<keyword evidence="5 11" id="KW-0949">S-adenosyl-L-methionine</keyword>
<dbReference type="EC" id="2.8.4.5" evidence="11"/>
<dbReference type="InterPro" id="IPR007197">
    <property type="entry name" value="rSAM"/>
</dbReference>
<dbReference type="InterPro" id="IPR006466">
    <property type="entry name" value="MiaB-like_arc_euk"/>
</dbReference>
<dbReference type="GO" id="GO:0046872">
    <property type="term" value="F:metal ion binding"/>
    <property type="evidence" value="ECO:0007669"/>
    <property type="project" value="UniProtKB-UniRule"/>
</dbReference>
<dbReference type="Proteomes" id="UP000680656">
    <property type="component" value="Chromosome"/>
</dbReference>
<evidence type="ECO:0000259" key="12">
    <source>
        <dbReference type="PROSITE" id="PS50926"/>
    </source>
</evidence>
<dbReference type="RefSeq" id="WP_214419561.1">
    <property type="nucleotide sequence ID" value="NZ_CP075546.1"/>
</dbReference>
<protein>
    <recommendedName>
        <fullName evidence="11">tRNA-t(6)A37 methylthiotransferase</fullName>
        <ecNumber evidence="11">2.8.4.5</ecNumber>
    </recommendedName>
</protein>
<evidence type="ECO:0000256" key="2">
    <source>
        <dbReference type="ARBA" id="ARBA00008616"/>
    </source>
</evidence>
<dbReference type="GeneID" id="65098682"/>
<dbReference type="GO" id="GO:0035598">
    <property type="term" value="F:tRNA (N(6)-L-threonylcarbamoyladenosine(37)-C(2))-methylthiotransferase activity"/>
    <property type="evidence" value="ECO:0007669"/>
    <property type="project" value="UniProtKB-UniRule"/>
</dbReference>
<keyword evidence="9 11" id="KW-0411">Iron-sulfur</keyword>
<sequence>MNNSDHFSGGSEDARPMSDDHWKERLSGRFVHIRTFGCCYNAGDSDILSTVLEDLGSRIVTDPESADAIVLNTCIVIGTTERKMIREMGSYPGKDVYVTGCLPLARPEILAQFPEVRVIMPDSIHHAAVYIPYIRKGSVQVVQVGPGCMGSCRYCITRRARGKIQSVPPEEIISQVVACAEGGAVEIRLAGQDLSAYGCDTHEMSLASLLEQFPSSLGRCKVRLGMMNPATLLPIAGNVARAMKHGPFFSFLHLPIQSGSDQVLDLMERGYHRKDILHILETFRSEIPDITIATDIITGFPGETEEDHVKTLDLLRLMKPGMVNVTRYSWRPGIGMSRIGELPDRIRKDRSRAVIQEAYAALLIDNTKKIGRVLQVVVTEQLKPGSVMARSSLYEGVVIREEVVLGTVCQVTITGCTPHYLIGKLVRD</sequence>
<accession>A0A8E7B1J4</accession>
<gene>
    <name evidence="15" type="ORF">KHC33_15820</name>
</gene>
<dbReference type="InterPro" id="IPR058240">
    <property type="entry name" value="rSAM_sf"/>
</dbReference>
<dbReference type="SMART" id="SM00729">
    <property type="entry name" value="Elp3"/>
    <property type="match status" value="1"/>
</dbReference>
<dbReference type="Gene3D" id="3.80.30.20">
    <property type="entry name" value="tm_1862 like domain"/>
    <property type="match status" value="1"/>
</dbReference>
<dbReference type="Pfam" id="PF04055">
    <property type="entry name" value="Radical_SAM"/>
    <property type="match status" value="1"/>
</dbReference>
<comment type="cofactor">
    <cofactor evidence="11">
        <name>[4Fe-4S] cluster</name>
        <dbReference type="ChEBI" id="CHEBI:49883"/>
    </cofactor>
    <text evidence="11">Binds 1 or 2 [4Fe-4S] cluster. One cluster is coordinated with 3 cysteines and an exchangeable S-adenosyl-L-methionine.</text>
</comment>
<dbReference type="Pfam" id="PF00919">
    <property type="entry name" value="UPF0004"/>
    <property type="match status" value="1"/>
</dbReference>
<evidence type="ECO:0000259" key="14">
    <source>
        <dbReference type="PROSITE" id="PS51918"/>
    </source>
</evidence>
<dbReference type="NCBIfam" id="TIGR01578">
    <property type="entry name" value="MiaB-like-B"/>
    <property type="match status" value="1"/>
</dbReference>
<evidence type="ECO:0000256" key="8">
    <source>
        <dbReference type="ARBA" id="ARBA00023004"/>
    </source>
</evidence>
<dbReference type="PROSITE" id="PS51918">
    <property type="entry name" value="RADICAL_SAM"/>
    <property type="match status" value="1"/>
</dbReference>
<keyword evidence="8 11" id="KW-0408">Iron</keyword>
<evidence type="ECO:0000313" key="16">
    <source>
        <dbReference type="Proteomes" id="UP000680656"/>
    </source>
</evidence>
<reference evidence="15 16" key="1">
    <citation type="submission" date="2021-05" db="EMBL/GenBank/DDBJ databases">
        <title>A novel Methanospirillum isolate from a pyrite-forming mixed culture.</title>
        <authorList>
            <person name="Bunk B."/>
            <person name="Sproer C."/>
            <person name="Spring S."/>
            <person name="Pester M."/>
        </authorList>
    </citation>
    <scope>NUCLEOTIDE SEQUENCE [LARGE SCALE GENOMIC DNA]</scope>
    <source>
        <strain evidence="15 16">J.3.6.1-F.2.7.3</strain>
    </source>
</reference>
<evidence type="ECO:0000256" key="4">
    <source>
        <dbReference type="ARBA" id="ARBA00022679"/>
    </source>
</evidence>
<name>A0A8E7B1J4_9EURY</name>
<feature type="domain" description="Radical SAM core" evidence="14">
    <location>
        <begin position="134"/>
        <end position="365"/>
    </location>
</feature>
<feature type="domain" description="TRAM" evidence="12">
    <location>
        <begin position="367"/>
        <end position="427"/>
    </location>
</feature>
<evidence type="ECO:0000313" key="15">
    <source>
        <dbReference type="EMBL" id="QVV88758.1"/>
    </source>
</evidence>
<evidence type="ECO:0000256" key="10">
    <source>
        <dbReference type="ARBA" id="ARBA00051661"/>
    </source>
</evidence>
<dbReference type="InterPro" id="IPR013848">
    <property type="entry name" value="Methylthiotransferase_N"/>
</dbReference>
<organism evidence="15 16">
    <name type="scientific">Methanospirillum purgamenti</name>
    <dbReference type="NCBI Taxonomy" id="2834276"/>
    <lineage>
        <taxon>Archaea</taxon>
        <taxon>Methanobacteriati</taxon>
        <taxon>Methanobacteriota</taxon>
        <taxon>Stenosarchaea group</taxon>
        <taxon>Methanomicrobia</taxon>
        <taxon>Methanomicrobiales</taxon>
        <taxon>Methanospirillaceae</taxon>
        <taxon>Methanospirillum</taxon>
    </lineage>
</organism>
<dbReference type="PROSITE" id="PS50926">
    <property type="entry name" value="TRAM"/>
    <property type="match status" value="1"/>
</dbReference>
<dbReference type="SFLD" id="SFLDS00029">
    <property type="entry name" value="Radical_SAM"/>
    <property type="match status" value="1"/>
</dbReference>
<evidence type="ECO:0000259" key="13">
    <source>
        <dbReference type="PROSITE" id="PS51449"/>
    </source>
</evidence>
<evidence type="ECO:0000256" key="1">
    <source>
        <dbReference type="ARBA" id="ARBA00002399"/>
    </source>
</evidence>
<dbReference type="PANTHER" id="PTHR11918:SF45">
    <property type="entry name" value="THREONYLCARBAMOYLADENOSINE TRNA METHYLTHIOTRANSFERASE"/>
    <property type="match status" value="1"/>
</dbReference>
<evidence type="ECO:0000256" key="7">
    <source>
        <dbReference type="ARBA" id="ARBA00022723"/>
    </source>
</evidence>
<dbReference type="SFLD" id="SFLDG01082">
    <property type="entry name" value="B12-binding_domain_containing"/>
    <property type="match status" value="1"/>
</dbReference>
<keyword evidence="16" id="KW-1185">Reference proteome</keyword>
<comment type="function">
    <text evidence="1 11">Catalyzes the methylthiolation of N6-threonylcarbamoyladenosine (t(6)A), leading to the formation of 2-methylthio-N6-threonylcarbamoyladenosine (ms(2)t(6)A) at position 37 in tRNAs that read codons beginning with adenine.</text>
</comment>
<evidence type="ECO:0000256" key="11">
    <source>
        <dbReference type="RuleBase" id="RU368081"/>
    </source>
</evidence>
<dbReference type="InterPro" id="IPR023404">
    <property type="entry name" value="rSAM_horseshoe"/>
</dbReference>
<dbReference type="InterPro" id="IPR038135">
    <property type="entry name" value="Methylthiotransferase_N_sf"/>
</dbReference>
<keyword evidence="3 11" id="KW-0004">4Fe-4S</keyword>
<dbReference type="KEGG" id="mrtj:KHC33_15820"/>
<proteinExistence type="inferred from homology"/>